<accession>A0A072NP47</accession>
<evidence type="ECO:0000313" key="1">
    <source>
        <dbReference type="EMBL" id="KEF39236.1"/>
    </source>
</evidence>
<dbReference type="PATRIC" id="fig|1348973.3.peg.1589"/>
<dbReference type="InterPro" id="IPR036291">
    <property type="entry name" value="NAD(P)-bd_dom_sf"/>
</dbReference>
<evidence type="ECO:0000313" key="2">
    <source>
        <dbReference type="Proteomes" id="UP000027936"/>
    </source>
</evidence>
<protein>
    <recommendedName>
        <fullName evidence="3">Short chain dehydrogenase</fullName>
    </recommendedName>
</protein>
<dbReference type="GO" id="GO:0030148">
    <property type="term" value="P:sphingolipid biosynthetic process"/>
    <property type="evidence" value="ECO:0007669"/>
    <property type="project" value="TreeGrafter"/>
</dbReference>
<dbReference type="GO" id="GO:0016020">
    <property type="term" value="C:membrane"/>
    <property type="evidence" value="ECO:0007669"/>
    <property type="project" value="GOC"/>
</dbReference>
<sequence length="43" mass="4403">MDLQLQGKNVLITGGSKGIGKAIAKVFLTEGANVAIAARSVDF</sequence>
<dbReference type="InterPro" id="IPR002347">
    <property type="entry name" value="SDR_fam"/>
</dbReference>
<dbReference type="EMBL" id="JJRY01000004">
    <property type="protein sequence ID" value="KEF39236.1"/>
    <property type="molecule type" value="Genomic_DNA"/>
</dbReference>
<gene>
    <name evidence="1" type="ORF">M670_01629</name>
</gene>
<reference evidence="1 2" key="1">
    <citation type="submission" date="2014-04" db="EMBL/GenBank/DDBJ databases">
        <title>Draft genome sequence of Bacillus azotoformans MEV2011, a (co-) denitrifying strain unable to grow in the presence of oxygen.</title>
        <authorList>
            <person name="Nielsen M."/>
            <person name="Schreiber L."/>
            <person name="Finster K."/>
            <person name="Schramm A."/>
        </authorList>
    </citation>
    <scope>NUCLEOTIDE SEQUENCE [LARGE SCALE GENOMIC DNA]</scope>
    <source>
        <strain evidence="1 2">MEV2011</strain>
    </source>
</reference>
<dbReference type="SUPFAM" id="SSF51735">
    <property type="entry name" value="NAD(P)-binding Rossmann-fold domains"/>
    <property type="match status" value="1"/>
</dbReference>
<name>A0A072NP47_SCHAZ</name>
<proteinExistence type="predicted"/>
<comment type="caution">
    <text evidence="1">The sequence shown here is derived from an EMBL/GenBank/DDBJ whole genome shotgun (WGS) entry which is preliminary data.</text>
</comment>
<dbReference type="PANTHER" id="PTHR43550:SF3">
    <property type="entry name" value="3-KETODIHYDROSPHINGOSINE REDUCTASE"/>
    <property type="match status" value="1"/>
</dbReference>
<evidence type="ECO:0008006" key="3">
    <source>
        <dbReference type="Google" id="ProtNLM"/>
    </source>
</evidence>
<dbReference type="GO" id="GO:0006666">
    <property type="term" value="P:3-keto-sphinganine metabolic process"/>
    <property type="evidence" value="ECO:0007669"/>
    <property type="project" value="TreeGrafter"/>
</dbReference>
<dbReference type="AlphaFoldDB" id="A0A072NP47"/>
<dbReference type="Proteomes" id="UP000027936">
    <property type="component" value="Unassembled WGS sequence"/>
</dbReference>
<dbReference type="Pfam" id="PF00106">
    <property type="entry name" value="adh_short"/>
    <property type="match status" value="1"/>
</dbReference>
<dbReference type="GO" id="GO:0047560">
    <property type="term" value="F:3-dehydrosphinganine reductase activity"/>
    <property type="evidence" value="ECO:0007669"/>
    <property type="project" value="TreeGrafter"/>
</dbReference>
<organism evidence="1 2">
    <name type="scientific">Schinkia azotoformans MEV2011</name>
    <dbReference type="NCBI Taxonomy" id="1348973"/>
    <lineage>
        <taxon>Bacteria</taxon>
        <taxon>Bacillati</taxon>
        <taxon>Bacillota</taxon>
        <taxon>Bacilli</taxon>
        <taxon>Bacillales</taxon>
        <taxon>Bacillaceae</taxon>
        <taxon>Calidifontibacillus/Schinkia group</taxon>
        <taxon>Schinkia</taxon>
    </lineage>
</organism>
<dbReference type="PANTHER" id="PTHR43550">
    <property type="entry name" value="3-KETODIHYDROSPHINGOSINE REDUCTASE"/>
    <property type="match status" value="1"/>
</dbReference>
<dbReference type="Gene3D" id="3.40.50.720">
    <property type="entry name" value="NAD(P)-binding Rossmann-like Domain"/>
    <property type="match status" value="1"/>
</dbReference>